<gene>
    <name evidence="2" type="ORF">Agub_g4366</name>
</gene>
<dbReference type="PANTHER" id="PTHR15852">
    <property type="entry name" value="PLASTID TRANSCRIPTIONALLY ACTIVE PROTEIN"/>
    <property type="match status" value="1"/>
</dbReference>
<reference evidence="2 3" key="1">
    <citation type="journal article" date="2021" name="Sci. Rep.">
        <title>Genome sequencing of the multicellular alga Astrephomene provides insights into convergent evolution of germ-soma differentiation.</title>
        <authorList>
            <person name="Yamashita S."/>
            <person name="Yamamoto K."/>
            <person name="Matsuzaki R."/>
            <person name="Suzuki S."/>
            <person name="Yamaguchi H."/>
            <person name="Hirooka S."/>
            <person name="Minakuchi Y."/>
            <person name="Miyagishima S."/>
            <person name="Kawachi M."/>
            <person name="Toyoda A."/>
            <person name="Nozaki H."/>
        </authorList>
    </citation>
    <scope>NUCLEOTIDE SEQUENCE [LARGE SCALE GENOMIC DNA]</scope>
    <source>
        <strain evidence="2 3">NIES-4017</strain>
    </source>
</reference>
<organism evidence="2 3">
    <name type="scientific">Astrephomene gubernaculifera</name>
    <dbReference type="NCBI Taxonomy" id="47775"/>
    <lineage>
        <taxon>Eukaryota</taxon>
        <taxon>Viridiplantae</taxon>
        <taxon>Chlorophyta</taxon>
        <taxon>core chlorophytes</taxon>
        <taxon>Chlorophyceae</taxon>
        <taxon>CS clade</taxon>
        <taxon>Chlamydomonadales</taxon>
        <taxon>Astrephomenaceae</taxon>
        <taxon>Astrephomene</taxon>
    </lineage>
</organism>
<evidence type="ECO:0000256" key="1">
    <source>
        <dbReference type="SAM" id="MobiDB-lite"/>
    </source>
</evidence>
<dbReference type="EMBL" id="BMAR01000005">
    <property type="protein sequence ID" value="GFR43300.1"/>
    <property type="molecule type" value="Genomic_DNA"/>
</dbReference>
<accession>A0AAD3DK32</accession>
<dbReference type="PANTHER" id="PTHR15852:SF54">
    <property type="entry name" value="PROTEIN SSUH2 HOMOLOG"/>
    <property type="match status" value="1"/>
</dbReference>
<feature type="non-terminal residue" evidence="2">
    <location>
        <position position="287"/>
    </location>
</feature>
<name>A0AAD3DK32_9CHLO</name>
<protein>
    <submittedName>
        <fullName evidence="2">Uncharacterized protein</fullName>
    </submittedName>
</protein>
<comment type="caution">
    <text evidence="2">The sequence shown here is derived from an EMBL/GenBank/DDBJ whole genome shotgun (WGS) entry which is preliminary data.</text>
</comment>
<keyword evidence="3" id="KW-1185">Reference proteome</keyword>
<dbReference type="Proteomes" id="UP001054857">
    <property type="component" value="Unassembled WGS sequence"/>
</dbReference>
<feature type="region of interest" description="Disordered" evidence="1">
    <location>
        <begin position="251"/>
        <end position="287"/>
    </location>
</feature>
<evidence type="ECO:0000313" key="2">
    <source>
        <dbReference type="EMBL" id="GFR43300.1"/>
    </source>
</evidence>
<dbReference type="InterPro" id="IPR012663">
    <property type="entry name" value="CHP02450_Tryp"/>
</dbReference>
<sequence length="287" mass="31152">MLSILGRITLDEVGMACSRMRPCSSKHHSQALTTNHDSTIKYFRPLVAINRCPVSCQPSLHERSPTTKCRSSFYGGLFHRRPVPSPPELVPQRCPHCGGTGTVTCGDCGGRGRLSRAGYNKRNRVDMARIIGSKWTAMQETLGWRHFRVAQLIGLFASLIQHIGYSSPPSCHWFFFFSSRQVRKTGSGSAFVQLQASCDPAAQLWVSAGNLRDRDLWAAGWLQLSQMADPAAAGAPCRTCSGSGSVPCGTCDGTGAVMRPPPETPPESSTPLPQPQPETQPETQLIG</sequence>
<dbReference type="AlphaFoldDB" id="A0AAD3DK32"/>
<proteinExistence type="predicted"/>
<dbReference type="Pfam" id="PF09493">
    <property type="entry name" value="DUF2389"/>
    <property type="match status" value="1"/>
</dbReference>
<evidence type="ECO:0000313" key="3">
    <source>
        <dbReference type="Proteomes" id="UP001054857"/>
    </source>
</evidence>